<keyword evidence="4" id="KW-1185">Reference proteome</keyword>
<evidence type="ECO:0000313" key="3">
    <source>
        <dbReference type="EMBL" id="QCG76259.1"/>
    </source>
</evidence>
<dbReference type="EMBL" id="MK797984">
    <property type="protein sequence ID" value="QCG76259.1"/>
    <property type="molecule type" value="Genomic_DNA"/>
</dbReference>
<organism evidence="3 4">
    <name type="scientific">Pseudomonas phage vB_PaeM_PA5oct</name>
    <dbReference type="NCBI Taxonomy" id="2163605"/>
    <lineage>
        <taxon>Viruses</taxon>
        <taxon>Duplodnaviria</taxon>
        <taxon>Heunggongvirae</taxon>
        <taxon>Uroviricota</taxon>
        <taxon>Caudoviricetes</taxon>
        <taxon>Arenbergviridae</taxon>
        <taxon>Wroclawvirus</taxon>
        <taxon>Wroclawvirus PA5oct</taxon>
    </lineage>
</organism>
<sequence>MRRYFIAYFSLVFILAISGIIYALTYGFIFAGKENSPGYSNSRDNLIKNMNELLEQQKALNLEIKELNKEINSTKTEISTKLQNVDT</sequence>
<evidence type="ECO:0000313" key="4">
    <source>
        <dbReference type="Proteomes" id="UP000316733"/>
    </source>
</evidence>
<protein>
    <submittedName>
        <fullName evidence="3">Uncharacterized protein</fullName>
    </submittedName>
</protein>
<reference evidence="4" key="1">
    <citation type="journal article" date="2020" name="bioRxiv">
        <title>Integrative omics analysis of Pseudomonas aeruginosa virus PA5oct highlights the molecular complexity of jumbo phages.</title>
        <authorList>
            <person name="Lood C."/>
            <person name="Danis-Wlodarczyk K."/>
            <person name="Blasdel B.G."/>
            <person name="Jang H.B."/>
            <person name="Vandenheuvel D."/>
            <person name="Briers Y."/>
            <person name="Noben J.-P."/>
            <person name="van Noort V."/>
            <person name="Drulis-Kawa Z."/>
            <person name="Lavigne R."/>
        </authorList>
    </citation>
    <scope>NUCLEOTIDE SEQUENCE [LARGE SCALE GENOMIC DNA]</scope>
</reference>
<keyword evidence="2" id="KW-1133">Transmembrane helix</keyword>
<feature type="coiled-coil region" evidence="1">
    <location>
        <begin position="43"/>
        <end position="84"/>
    </location>
</feature>
<keyword evidence="2" id="KW-0472">Membrane</keyword>
<proteinExistence type="predicted"/>
<keyword evidence="2" id="KW-0812">Transmembrane</keyword>
<gene>
    <name evidence="3" type="ORF">EST35_0379</name>
</gene>
<evidence type="ECO:0000256" key="2">
    <source>
        <dbReference type="SAM" id="Phobius"/>
    </source>
</evidence>
<dbReference type="Proteomes" id="UP000316733">
    <property type="component" value="Segment"/>
</dbReference>
<evidence type="ECO:0000256" key="1">
    <source>
        <dbReference type="SAM" id="Coils"/>
    </source>
</evidence>
<keyword evidence="1" id="KW-0175">Coiled coil</keyword>
<name>A0A4Y5JV63_9CAUD</name>
<accession>A0A4Y5JV63</accession>
<feature type="transmembrane region" description="Helical" evidence="2">
    <location>
        <begin position="6"/>
        <end position="31"/>
    </location>
</feature>